<keyword evidence="1" id="KW-0812">Transmembrane</keyword>
<protein>
    <submittedName>
        <fullName evidence="2">Uncharacterized protein</fullName>
    </submittedName>
</protein>
<evidence type="ECO:0000256" key="1">
    <source>
        <dbReference type="SAM" id="Phobius"/>
    </source>
</evidence>
<proteinExistence type="predicted"/>
<evidence type="ECO:0000313" key="2">
    <source>
        <dbReference type="EMBL" id="RKR74822.1"/>
    </source>
</evidence>
<comment type="caution">
    <text evidence="2">The sequence shown here is derived from an EMBL/GenBank/DDBJ whole genome shotgun (WGS) entry which is preliminary data.</text>
</comment>
<gene>
    <name evidence="2" type="ORF">C8E83_1953</name>
</gene>
<evidence type="ECO:0000313" key="3">
    <source>
        <dbReference type="Proteomes" id="UP000280008"/>
    </source>
</evidence>
<dbReference type="Proteomes" id="UP000280008">
    <property type="component" value="Unassembled WGS sequence"/>
</dbReference>
<dbReference type="AlphaFoldDB" id="A0A495IFN2"/>
<feature type="transmembrane region" description="Helical" evidence="1">
    <location>
        <begin position="53"/>
        <end position="78"/>
    </location>
</feature>
<sequence>MASQVVLITADHRLPLFLVGLQGPGNECTMSLRRAIDRSPFSEIRHIELERTLMVIATSTVAATGFLIAGALVAMGVLS</sequence>
<keyword evidence="1" id="KW-0472">Membrane</keyword>
<keyword evidence="1" id="KW-1133">Transmembrane helix</keyword>
<name>A0A495IFN2_9MICO</name>
<keyword evidence="3" id="KW-1185">Reference proteome</keyword>
<dbReference type="EMBL" id="RBKS01000001">
    <property type="protein sequence ID" value="RKR74822.1"/>
    <property type="molecule type" value="Genomic_DNA"/>
</dbReference>
<accession>A0A495IFN2</accession>
<reference evidence="2 3" key="1">
    <citation type="submission" date="2018-10" db="EMBL/GenBank/DDBJ databases">
        <title>Sequencing the genomes of 1000 actinobacteria strains.</title>
        <authorList>
            <person name="Klenk H.-P."/>
        </authorList>
    </citation>
    <scope>NUCLEOTIDE SEQUENCE [LARGE SCALE GENOMIC DNA]</scope>
    <source>
        <strain evidence="2 3">DSM 17894</strain>
    </source>
</reference>
<organism evidence="2 3">
    <name type="scientific">Frondihabitans australicus</name>
    <dbReference type="NCBI Taxonomy" id="386892"/>
    <lineage>
        <taxon>Bacteria</taxon>
        <taxon>Bacillati</taxon>
        <taxon>Actinomycetota</taxon>
        <taxon>Actinomycetes</taxon>
        <taxon>Micrococcales</taxon>
        <taxon>Microbacteriaceae</taxon>
        <taxon>Frondihabitans</taxon>
    </lineage>
</organism>